<name>A0ABV8S138_9BURK</name>
<gene>
    <name evidence="1" type="ORF">ACFO0J_09065</name>
</gene>
<protein>
    <submittedName>
        <fullName evidence="1">Type II toxin-antitoxin system HicA family toxin</fullName>
    </submittedName>
</protein>
<accession>A0ABV8S138</accession>
<proteinExistence type="predicted"/>
<keyword evidence="2" id="KW-1185">Reference proteome</keyword>
<dbReference type="RefSeq" id="WP_376812739.1">
    <property type="nucleotide sequence ID" value="NZ_JBHSDY010000005.1"/>
</dbReference>
<reference evidence="2" key="1">
    <citation type="journal article" date="2019" name="Int. J. Syst. Evol. Microbiol.">
        <title>The Global Catalogue of Microorganisms (GCM) 10K type strain sequencing project: providing services to taxonomists for standard genome sequencing and annotation.</title>
        <authorList>
            <consortium name="The Broad Institute Genomics Platform"/>
            <consortium name="The Broad Institute Genome Sequencing Center for Infectious Disease"/>
            <person name="Wu L."/>
            <person name="Ma J."/>
        </authorList>
    </citation>
    <scope>NUCLEOTIDE SEQUENCE [LARGE SCALE GENOMIC DNA]</scope>
    <source>
        <strain evidence="2">CGMCC 1.19029</strain>
    </source>
</reference>
<evidence type="ECO:0000313" key="1">
    <source>
        <dbReference type="EMBL" id="MFC4298186.1"/>
    </source>
</evidence>
<dbReference type="InterPro" id="IPR012933">
    <property type="entry name" value="HicA_mRNA_interferase"/>
</dbReference>
<organism evidence="1 2">
    <name type="scientific">Castellaniella hirudinis</name>
    <dbReference type="NCBI Taxonomy" id="1144617"/>
    <lineage>
        <taxon>Bacteria</taxon>
        <taxon>Pseudomonadati</taxon>
        <taxon>Pseudomonadota</taxon>
        <taxon>Betaproteobacteria</taxon>
        <taxon>Burkholderiales</taxon>
        <taxon>Alcaligenaceae</taxon>
        <taxon>Castellaniella</taxon>
    </lineage>
</organism>
<dbReference type="Pfam" id="PF07927">
    <property type="entry name" value="HicA_toxin"/>
    <property type="match status" value="1"/>
</dbReference>
<comment type="caution">
    <text evidence="1">The sequence shown here is derived from an EMBL/GenBank/DDBJ whole genome shotgun (WGS) entry which is preliminary data.</text>
</comment>
<evidence type="ECO:0000313" key="2">
    <source>
        <dbReference type="Proteomes" id="UP001595756"/>
    </source>
</evidence>
<dbReference type="EMBL" id="JBHSDY010000005">
    <property type="protein sequence ID" value="MFC4298186.1"/>
    <property type="molecule type" value="Genomic_DNA"/>
</dbReference>
<sequence>MKSRHRKTLALIFSKPTPAGVKWADACALLTELGASLTEREGSRVAIFLYGQVKVMHRPHPSRDMDKGAIASLRRWLEEHGVQP</sequence>
<dbReference type="Proteomes" id="UP001595756">
    <property type="component" value="Unassembled WGS sequence"/>
</dbReference>